<feature type="compositionally biased region" description="Basic and acidic residues" evidence="1">
    <location>
        <begin position="178"/>
        <end position="192"/>
    </location>
</feature>
<sequence>MAQDDATFGASGKKPTPTPKAAPPISADFMSSVMARLARQDEVQKTTNDQLAALVTTLTAPDDQTSRPQMIRRRLFNTKPTATGGDHRDEDKTPKDDSEDDSSADEEQPANRRRIEVILSQQILSSDDENDDAPISGDLRDVLKRKLEPEDDNSSENTDLWLTLNARKFQRNSTNGHVLKEHPKRPSGDLRDKLNASMCDLRVLLNRSKPTGSPETVGTN</sequence>
<dbReference type="AlphaFoldDB" id="A0A8S9GCZ7"/>
<evidence type="ECO:0000256" key="1">
    <source>
        <dbReference type="SAM" id="MobiDB-lite"/>
    </source>
</evidence>
<feature type="region of interest" description="Disordered" evidence="1">
    <location>
        <begin position="1"/>
        <end position="27"/>
    </location>
</feature>
<accession>A0A8S9GCZ7</accession>
<feature type="compositionally biased region" description="Polar residues" evidence="1">
    <location>
        <begin position="57"/>
        <end position="68"/>
    </location>
</feature>
<evidence type="ECO:0000313" key="3">
    <source>
        <dbReference type="Proteomes" id="UP000712281"/>
    </source>
</evidence>
<name>A0A8S9GCZ7_BRACR</name>
<feature type="compositionally biased region" description="Basic and acidic residues" evidence="1">
    <location>
        <begin position="85"/>
        <end position="96"/>
    </location>
</feature>
<dbReference type="Proteomes" id="UP000712281">
    <property type="component" value="Unassembled WGS sequence"/>
</dbReference>
<dbReference type="EMBL" id="QGKW02002005">
    <property type="protein sequence ID" value="KAF2542377.1"/>
    <property type="molecule type" value="Genomic_DNA"/>
</dbReference>
<evidence type="ECO:0000313" key="2">
    <source>
        <dbReference type="EMBL" id="KAF2542377.1"/>
    </source>
</evidence>
<organism evidence="2 3">
    <name type="scientific">Brassica cretica</name>
    <name type="common">Mustard</name>
    <dbReference type="NCBI Taxonomy" id="69181"/>
    <lineage>
        <taxon>Eukaryota</taxon>
        <taxon>Viridiplantae</taxon>
        <taxon>Streptophyta</taxon>
        <taxon>Embryophyta</taxon>
        <taxon>Tracheophyta</taxon>
        <taxon>Spermatophyta</taxon>
        <taxon>Magnoliopsida</taxon>
        <taxon>eudicotyledons</taxon>
        <taxon>Gunneridae</taxon>
        <taxon>Pentapetalae</taxon>
        <taxon>rosids</taxon>
        <taxon>malvids</taxon>
        <taxon>Brassicales</taxon>
        <taxon>Brassicaceae</taxon>
        <taxon>Brassiceae</taxon>
        <taxon>Brassica</taxon>
    </lineage>
</organism>
<feature type="region of interest" description="Disordered" evidence="1">
    <location>
        <begin position="57"/>
        <end position="114"/>
    </location>
</feature>
<gene>
    <name evidence="2" type="ORF">F2Q68_00029700</name>
</gene>
<protein>
    <submittedName>
        <fullName evidence="2">Uncharacterized protein</fullName>
    </submittedName>
</protein>
<feature type="region of interest" description="Disordered" evidence="1">
    <location>
        <begin position="173"/>
        <end position="192"/>
    </location>
</feature>
<proteinExistence type="predicted"/>
<feature type="compositionally biased region" description="Acidic residues" evidence="1">
    <location>
        <begin position="97"/>
        <end position="108"/>
    </location>
</feature>
<comment type="caution">
    <text evidence="2">The sequence shown here is derived from an EMBL/GenBank/DDBJ whole genome shotgun (WGS) entry which is preliminary data.</text>
</comment>
<reference evidence="2" key="1">
    <citation type="submission" date="2019-12" db="EMBL/GenBank/DDBJ databases">
        <title>Genome sequencing and annotation of Brassica cretica.</title>
        <authorList>
            <person name="Studholme D.J."/>
            <person name="Sarris P.F."/>
        </authorList>
    </citation>
    <scope>NUCLEOTIDE SEQUENCE</scope>
    <source>
        <strain evidence="2">PFS-001/15</strain>
        <tissue evidence="2">Leaf</tissue>
    </source>
</reference>